<dbReference type="AlphaFoldDB" id="A0A6I0ESH9"/>
<feature type="compositionally biased region" description="Basic and acidic residues" evidence="1">
    <location>
        <begin position="54"/>
        <end position="68"/>
    </location>
</feature>
<dbReference type="Proteomes" id="UP000468766">
    <property type="component" value="Unassembled WGS sequence"/>
</dbReference>
<dbReference type="OrthoDB" id="9985897at2"/>
<gene>
    <name evidence="2" type="ORF">F9B85_11060</name>
</gene>
<comment type="caution">
    <text evidence="2">The sequence shown here is derived from an EMBL/GenBank/DDBJ whole genome shotgun (WGS) entry which is preliminary data.</text>
</comment>
<accession>A0A6I0ESH9</accession>
<evidence type="ECO:0000256" key="1">
    <source>
        <dbReference type="SAM" id="MobiDB-lite"/>
    </source>
</evidence>
<organism evidence="2 3">
    <name type="scientific">Heliorestis acidaminivorans</name>
    <dbReference type="NCBI Taxonomy" id="553427"/>
    <lineage>
        <taxon>Bacteria</taxon>
        <taxon>Bacillati</taxon>
        <taxon>Bacillota</taxon>
        <taxon>Clostridia</taxon>
        <taxon>Eubacteriales</taxon>
        <taxon>Heliobacteriaceae</taxon>
        <taxon>Heliorestis</taxon>
    </lineage>
</organism>
<reference evidence="2 3" key="1">
    <citation type="submission" date="2019-10" db="EMBL/GenBank/DDBJ databases">
        <title>Whole-genome sequence of the extremophile Heliorestis acidaminivorans DSM 24790.</title>
        <authorList>
            <person name="Kyndt J.A."/>
            <person name="Meyer T.E."/>
        </authorList>
    </citation>
    <scope>NUCLEOTIDE SEQUENCE [LARGE SCALE GENOMIC DNA]</scope>
    <source>
        <strain evidence="2 3">DSM 24790</strain>
    </source>
</reference>
<evidence type="ECO:0000313" key="2">
    <source>
        <dbReference type="EMBL" id="KAB2951822.1"/>
    </source>
</evidence>
<dbReference type="EMBL" id="WBXO01000009">
    <property type="protein sequence ID" value="KAB2951822.1"/>
    <property type="molecule type" value="Genomic_DNA"/>
</dbReference>
<feature type="region of interest" description="Disordered" evidence="1">
    <location>
        <begin position="1"/>
        <end position="68"/>
    </location>
</feature>
<evidence type="ECO:0000313" key="3">
    <source>
        <dbReference type="Proteomes" id="UP000468766"/>
    </source>
</evidence>
<protein>
    <submittedName>
        <fullName evidence="2">Uncharacterized protein</fullName>
    </submittedName>
</protein>
<proteinExistence type="predicted"/>
<feature type="compositionally biased region" description="Low complexity" evidence="1">
    <location>
        <begin position="19"/>
        <end position="32"/>
    </location>
</feature>
<feature type="compositionally biased region" description="Basic and acidic residues" evidence="1">
    <location>
        <begin position="1"/>
        <end position="18"/>
    </location>
</feature>
<keyword evidence="3" id="KW-1185">Reference proteome</keyword>
<sequence length="68" mass="7487">MPEHEQQNPYEQGKKGKELQNQLNNEGNELTNIPSAVDPESLQGIPAAPGIATIEEHDTLPEISKDPR</sequence>
<dbReference type="RefSeq" id="WP_151620894.1">
    <property type="nucleotide sequence ID" value="NZ_WBXO01000009.1"/>
</dbReference>
<name>A0A6I0ESH9_9FIRM</name>